<comment type="subcellular location">
    <subcellularLocation>
        <location evidence="1 9">Endoplasmic reticulum membrane</location>
        <topology evidence="1 9">Multi-pass membrane protein</topology>
    </subcellularLocation>
</comment>
<evidence type="ECO:0000256" key="6">
    <source>
        <dbReference type="ARBA" id="ARBA00022989"/>
    </source>
</evidence>
<dbReference type="Gene3D" id="3.40.50.300">
    <property type="entry name" value="P-loop containing nucleotide triphosphate hydrolases"/>
    <property type="match status" value="1"/>
</dbReference>
<proteinExistence type="inferred from homology"/>
<reference evidence="13 14" key="1">
    <citation type="submission" date="2012-10" db="EMBL/GenBank/DDBJ databases">
        <authorList>
            <person name="Zafar N."/>
            <person name="Inman J."/>
            <person name="Hall N."/>
            <person name="Lorenzi H."/>
            <person name="Caler E."/>
        </authorList>
    </citation>
    <scope>NUCLEOTIDE SEQUENCE [LARGE SCALE GENOMIC DNA]</scope>
    <source>
        <strain evidence="13 14">IP1</strain>
    </source>
</reference>
<dbReference type="PROSITE" id="PS51715">
    <property type="entry name" value="G_GB1_RHD3"/>
    <property type="match status" value="1"/>
</dbReference>
<keyword evidence="2 9" id="KW-0812">Transmembrane</keyword>
<comment type="similarity">
    <text evidence="9">Belongs to the TRAFAC class dynamin-like GTPase superfamily. GB1/RHD3 GTPase family. RHD3 subfamily.</text>
</comment>
<comment type="function">
    <text evidence="9">Probable GTP-binding protein that may be involved in cell development.</text>
</comment>
<evidence type="ECO:0000256" key="9">
    <source>
        <dbReference type="HAMAP-Rule" id="MF_03109"/>
    </source>
</evidence>
<dbReference type="KEGG" id="eiv:EIN_372220"/>
<dbReference type="InterPro" id="IPR030386">
    <property type="entry name" value="G_GB1_RHD3_dom"/>
</dbReference>
<dbReference type="PANTHER" id="PTHR45923:SF2">
    <property type="entry name" value="PROTEIN SEY1"/>
    <property type="match status" value="1"/>
</dbReference>
<gene>
    <name evidence="13" type="ORF">EIN_372220</name>
</gene>
<keyword evidence="14" id="KW-1185">Reference proteome</keyword>
<evidence type="ECO:0000256" key="3">
    <source>
        <dbReference type="ARBA" id="ARBA00022741"/>
    </source>
</evidence>
<keyword evidence="4 9" id="KW-0378">Hydrolase</keyword>
<evidence type="ECO:0000313" key="13">
    <source>
        <dbReference type="EMBL" id="ELP92800.1"/>
    </source>
</evidence>
<feature type="region of interest" description="Disordered" evidence="10">
    <location>
        <begin position="1"/>
        <end position="27"/>
    </location>
</feature>
<dbReference type="SUPFAM" id="SSF52540">
    <property type="entry name" value="P-loop containing nucleoside triphosphate hydrolases"/>
    <property type="match status" value="1"/>
</dbReference>
<evidence type="ECO:0000259" key="12">
    <source>
        <dbReference type="PROSITE" id="PS51715"/>
    </source>
</evidence>
<dbReference type="GO" id="GO:0005525">
    <property type="term" value="F:GTP binding"/>
    <property type="evidence" value="ECO:0007669"/>
    <property type="project" value="UniProtKB-UniRule"/>
</dbReference>
<accession>A0A0A1UC35</accession>
<dbReference type="EMBL" id="KB206332">
    <property type="protein sequence ID" value="ELP92800.1"/>
    <property type="molecule type" value="Genomic_DNA"/>
</dbReference>
<dbReference type="InterPro" id="IPR008803">
    <property type="entry name" value="RHD3/Sey1"/>
</dbReference>
<organism evidence="13 14">
    <name type="scientific">Entamoeba invadens IP1</name>
    <dbReference type="NCBI Taxonomy" id="370355"/>
    <lineage>
        <taxon>Eukaryota</taxon>
        <taxon>Amoebozoa</taxon>
        <taxon>Evosea</taxon>
        <taxon>Archamoebae</taxon>
        <taxon>Mastigamoebida</taxon>
        <taxon>Entamoebidae</taxon>
        <taxon>Entamoeba</taxon>
    </lineage>
</organism>
<evidence type="ECO:0000256" key="1">
    <source>
        <dbReference type="ARBA" id="ARBA00004477"/>
    </source>
</evidence>
<keyword evidence="5 9" id="KW-0256">Endoplasmic reticulum</keyword>
<evidence type="ECO:0000256" key="2">
    <source>
        <dbReference type="ARBA" id="ARBA00022692"/>
    </source>
</evidence>
<dbReference type="InterPro" id="IPR027417">
    <property type="entry name" value="P-loop_NTPase"/>
</dbReference>
<dbReference type="VEuPathDB" id="AmoebaDB:EIN_372220"/>
<keyword evidence="3 9" id="KW-0547">Nucleotide-binding</keyword>
<keyword evidence="8 9" id="KW-0472">Membrane</keyword>
<protein>
    <recommendedName>
        <fullName evidence="9">Protein SEY1 homolog</fullName>
        <ecNumber evidence="9">3.6.5.-</ecNumber>
    </recommendedName>
</protein>
<feature type="compositionally biased region" description="Polar residues" evidence="10">
    <location>
        <begin position="903"/>
        <end position="918"/>
    </location>
</feature>
<evidence type="ECO:0000256" key="4">
    <source>
        <dbReference type="ARBA" id="ARBA00022801"/>
    </source>
</evidence>
<dbReference type="GO" id="GO:0005789">
    <property type="term" value="C:endoplasmic reticulum membrane"/>
    <property type="evidence" value="ECO:0007669"/>
    <property type="project" value="UniProtKB-SubCell"/>
</dbReference>
<dbReference type="GeneID" id="14891673"/>
<evidence type="ECO:0000256" key="5">
    <source>
        <dbReference type="ARBA" id="ARBA00022824"/>
    </source>
</evidence>
<feature type="transmembrane region" description="Helical" evidence="11">
    <location>
        <begin position="827"/>
        <end position="847"/>
    </location>
</feature>
<feature type="binding site" evidence="9">
    <location>
        <begin position="169"/>
        <end position="176"/>
    </location>
    <ligand>
        <name>GTP</name>
        <dbReference type="ChEBI" id="CHEBI:37565"/>
    </ligand>
</feature>
<dbReference type="GO" id="GO:0003924">
    <property type="term" value="F:GTPase activity"/>
    <property type="evidence" value="ECO:0007669"/>
    <property type="project" value="UniProtKB-UniRule"/>
</dbReference>
<dbReference type="EC" id="3.6.5.-" evidence="9"/>
<dbReference type="AlphaFoldDB" id="A0A0A1UC35"/>
<feature type="region of interest" description="Disordered" evidence="10">
    <location>
        <begin position="885"/>
        <end position="918"/>
    </location>
</feature>
<dbReference type="GO" id="GO:0016320">
    <property type="term" value="P:endoplasmic reticulum membrane fusion"/>
    <property type="evidence" value="ECO:0007669"/>
    <property type="project" value="TreeGrafter"/>
</dbReference>
<dbReference type="FunFam" id="3.40.50.300:FF:000727">
    <property type="entry name" value="Protein SEY1 homolog"/>
    <property type="match status" value="1"/>
</dbReference>
<sequence length="939" mass="107663">MADQTTDNLLVPEEGVNHKKSPTPSIDMNLVSEANKKLDENEITENPNTGEQNIITEALKIVVNETSENTKPEQPKVSNEERQRVKNKLISVAQIHKETFSKEEIKEIEIDKAINKERVSRTIPCLQVIDQDGIFSDEKPNSETFDQFVAKNAQFKALGFNYNMLSILGPQNSGKSTLLNYLFDTNFAVLDEKKGRQRTTRGVWLGVVGDRDDIMVMDLEGSDGSSREDDYSFERKISLFSLTVCSVLMVNIWSHDVGRYGASNMSLLKNIFELNLQLFQKEDSPKTMILFVVRDRDQRKSFDSTKKVLCDDIAKIWDGVVRPECFKRAPITKFFDLEFTSLPHFKHNKEQFIQEVNLLRSRFDSRNKDTFFKSIYNKEIPADGLSVFTKQVWEAIKKNKDLDLPSQKEMLARYRCDELITLVLKEFEEDIQPVVASHEMKKMFPNFKQYIDMSFDKRMKEFMATASKYLDRVVKEKADALSAQMINVASSAYQTQMILSINYIKTMLSTSYFTFQASYTNEQNLTFDPNRYAGYADQIEALNTAIREEWRKISSQSVPTNVENTFTVEINNMDKFIGKMYEIARKGLVEALMNHFKRHMQKVMRPKLFPVFENCADDMWAQVRKIVDEATKENLTQLENGMINSLKMERNDVEEKLAQLQVYVIDAVRSTIKERSGFVNSLMETRFLNIFRNEKDGLPHKWKANEDLSKPFFAAKKEAEKILDLFSYIRIDTKDDEVSFLGTNPATNKTMVLEEPEKNIESTKGLFSFDERLAMFQNFQNTAEAAFTKAQQDQAAVTIHSKTPMWLILLIVFLGFDNIVQLFKSPVMMAVVLVIIGIVFAMTRMGYSNVIDSALSFMFSVSWSSVLYLAQDLGIFSTLLPKPEVPTRKGSTKPVEKVEKPKSVNTTTKPANPMGNVTSENIDSIQSFDEAFKMVGESD</sequence>
<feature type="topological domain" description="Cytoplasmic" evidence="9">
    <location>
        <begin position="848"/>
        <end position="939"/>
    </location>
</feature>
<evidence type="ECO:0000313" key="14">
    <source>
        <dbReference type="Proteomes" id="UP000014680"/>
    </source>
</evidence>
<feature type="topological domain" description="Lumenal" evidence="9">
    <location>
        <begin position="824"/>
        <end position="826"/>
    </location>
</feature>
<feature type="domain" description="GB1/RHD3-type G" evidence="12">
    <location>
        <begin position="159"/>
        <end position="376"/>
    </location>
</feature>
<feature type="topological domain" description="Cytoplasmic" evidence="9">
    <location>
        <begin position="1"/>
        <end position="802"/>
    </location>
</feature>
<dbReference type="Proteomes" id="UP000014680">
    <property type="component" value="Unassembled WGS sequence"/>
</dbReference>
<dbReference type="Pfam" id="PF05879">
    <property type="entry name" value="RHD3_GTPase"/>
    <property type="match status" value="1"/>
</dbReference>
<evidence type="ECO:0000256" key="8">
    <source>
        <dbReference type="ARBA" id="ARBA00023136"/>
    </source>
</evidence>
<keyword evidence="7 9" id="KW-0342">GTP-binding</keyword>
<evidence type="ECO:0000256" key="11">
    <source>
        <dbReference type="SAM" id="Phobius"/>
    </source>
</evidence>
<evidence type="ECO:0000256" key="10">
    <source>
        <dbReference type="SAM" id="MobiDB-lite"/>
    </source>
</evidence>
<dbReference type="PANTHER" id="PTHR45923">
    <property type="entry name" value="PROTEIN SEY1"/>
    <property type="match status" value="1"/>
</dbReference>
<dbReference type="OMA" id="PIIKMTE"/>
<dbReference type="Pfam" id="PF20428">
    <property type="entry name" value="Sey1_3HB"/>
    <property type="match status" value="1"/>
</dbReference>
<name>A0A0A1UC35_ENTIV</name>
<dbReference type="OrthoDB" id="1597724at2759"/>
<dbReference type="HAMAP" id="MF_03109">
    <property type="entry name" value="Sey1"/>
    <property type="match status" value="1"/>
</dbReference>
<evidence type="ECO:0000256" key="7">
    <source>
        <dbReference type="ARBA" id="ARBA00023134"/>
    </source>
</evidence>
<dbReference type="InterPro" id="IPR046758">
    <property type="entry name" value="Sey1/RHD3-like_3HB"/>
</dbReference>
<keyword evidence="6 9" id="KW-1133">Transmembrane helix</keyword>
<dbReference type="RefSeq" id="XP_004259571.1">
    <property type="nucleotide sequence ID" value="XM_004259523.1"/>
</dbReference>